<organism evidence="2 5">
    <name type="scientific">Pandoraea cepalis</name>
    <dbReference type="NCBI Taxonomy" id="2508294"/>
    <lineage>
        <taxon>Bacteria</taxon>
        <taxon>Pseudomonadati</taxon>
        <taxon>Pseudomonadota</taxon>
        <taxon>Betaproteobacteria</taxon>
        <taxon>Burkholderiales</taxon>
        <taxon>Burkholderiaceae</taxon>
        <taxon>Pandoraea</taxon>
    </lineage>
</organism>
<evidence type="ECO:0000313" key="2">
    <source>
        <dbReference type="EMBL" id="MDN4571993.1"/>
    </source>
</evidence>
<sequence>MVVKRSSGFARTFFGALMHSLTSDLPAYPPAVLKAYSVVFQHKFFKNLTSKSREILGEIVIRLSTQNLKKPIWFKRQNVAEKLQCDRKTVYNALRKLEHLGLIERHDQNVTAEGFFECSSISATPCLLQILGLDAASTYPQPTVRQNPDRGEISGRINRGFNNVYVVNEQPSGRAEKMNNPKPRKTLWDDEHLSFLRASGMSANGVYALMALCKKHRQRLSSVVACVKIKLEQLSRSQLFAYLQTCIQSGSNFTKKEAELQTDVSAKAKLLRYSTFLGLFIGKTLANATGRTVQVMEGASPVANANGVHIGSMPTQQVFELYESGELKITLSQAYGRLNSNKGSASRLPKSERSRMREHVNESNRVEQEFAKTEMFLSKYEGKVLRNLRGGYVSIAPGMCPAKDVDGNVESSVALAHVIESFEIGILFF</sequence>
<evidence type="ECO:0000256" key="1">
    <source>
        <dbReference type="SAM" id="MobiDB-lite"/>
    </source>
</evidence>
<dbReference type="Proteomes" id="UP001172788">
    <property type="component" value="Unassembled WGS sequence"/>
</dbReference>
<dbReference type="EMBL" id="QAIC01000024">
    <property type="protein sequence ID" value="MDN4571993.1"/>
    <property type="molecule type" value="Genomic_DNA"/>
</dbReference>
<dbReference type="InterPro" id="IPR036388">
    <property type="entry name" value="WH-like_DNA-bd_sf"/>
</dbReference>
<evidence type="ECO:0008006" key="6">
    <source>
        <dbReference type="Google" id="ProtNLM"/>
    </source>
</evidence>
<evidence type="ECO:0000313" key="5">
    <source>
        <dbReference type="Proteomes" id="UP001172791"/>
    </source>
</evidence>
<dbReference type="Gene3D" id="1.10.10.10">
    <property type="entry name" value="Winged helix-like DNA-binding domain superfamily/Winged helix DNA-binding domain"/>
    <property type="match status" value="1"/>
</dbReference>
<keyword evidence="4" id="KW-1185">Reference proteome</keyword>
<accession>A0AAW7MGW3</accession>
<comment type="caution">
    <text evidence="2">The sequence shown here is derived from an EMBL/GenBank/DDBJ whole genome shotgun (WGS) entry which is preliminary data.</text>
</comment>
<protein>
    <recommendedName>
        <fullName evidence="6">Helix-turn-helix domain-containing protein</fullName>
    </recommendedName>
</protein>
<gene>
    <name evidence="2" type="ORF">DBA34_01745</name>
    <name evidence="3" type="ORF">DBB29_00660</name>
</gene>
<reference evidence="2" key="1">
    <citation type="submission" date="2018-04" db="EMBL/GenBank/DDBJ databases">
        <authorList>
            <person name="Jy Z."/>
        </authorList>
    </citation>
    <scope>NUCLEOTIDE SEQUENCE</scope>
    <source>
        <strain evidence="3">AS13</strain>
        <strain evidence="2">LA18</strain>
    </source>
</reference>
<proteinExistence type="predicted"/>
<feature type="region of interest" description="Disordered" evidence="1">
    <location>
        <begin position="340"/>
        <end position="362"/>
    </location>
</feature>
<evidence type="ECO:0000313" key="4">
    <source>
        <dbReference type="Proteomes" id="UP001172788"/>
    </source>
</evidence>
<name>A0AAW7MGW3_9BURK</name>
<evidence type="ECO:0000313" key="3">
    <source>
        <dbReference type="EMBL" id="MDN4576644.1"/>
    </source>
</evidence>
<dbReference type="Proteomes" id="UP001172791">
    <property type="component" value="Unassembled WGS sequence"/>
</dbReference>
<dbReference type="AlphaFoldDB" id="A0AAW7MGW3"/>
<feature type="compositionally biased region" description="Basic and acidic residues" evidence="1">
    <location>
        <begin position="349"/>
        <end position="362"/>
    </location>
</feature>
<dbReference type="EMBL" id="QAID01000021">
    <property type="protein sequence ID" value="MDN4576644.1"/>
    <property type="molecule type" value="Genomic_DNA"/>
</dbReference>